<organism evidence="1 2">
    <name type="scientific">Agathobacter rectalis</name>
    <dbReference type="NCBI Taxonomy" id="39491"/>
    <lineage>
        <taxon>Bacteria</taxon>
        <taxon>Bacillati</taxon>
        <taxon>Bacillota</taxon>
        <taxon>Clostridia</taxon>
        <taxon>Lachnospirales</taxon>
        <taxon>Lachnospiraceae</taxon>
        <taxon>Agathobacter</taxon>
    </lineage>
</organism>
<protein>
    <submittedName>
        <fullName evidence="1">Uncharacterized protein</fullName>
    </submittedName>
</protein>
<accession>A0A5S4VTK7</accession>
<comment type="caution">
    <text evidence="1">The sequence shown here is derived from an EMBL/GenBank/DDBJ whole genome shotgun (WGS) entry which is preliminary data.</text>
</comment>
<name>A0A5S4VTK7_9FIRM</name>
<evidence type="ECO:0000313" key="1">
    <source>
        <dbReference type="EMBL" id="TYL60151.1"/>
    </source>
</evidence>
<sequence length="149" mass="17588">MLDKNGKEMVTGCVVEIKNAYFKTDNGLYFVEKSPEELGWLGSDYCLLKLKRNGQLSTAKKNICFWPIMSFVSDRMKSIEANAWNKEHATIEVRTDIDRQYIKEYFKEEAKRLDPMIEHMKYNFGEDHPETIKQIKLRDHRMEVSDSIQ</sequence>
<dbReference type="RefSeq" id="WP_148884728.1">
    <property type="nucleotide sequence ID" value="NZ_VSTG01000001.1"/>
</dbReference>
<proteinExistence type="predicted"/>
<dbReference type="Proteomes" id="UP000324325">
    <property type="component" value="Unassembled WGS sequence"/>
</dbReference>
<gene>
    <name evidence="1" type="ORF">FYL37_00675</name>
</gene>
<evidence type="ECO:0000313" key="2">
    <source>
        <dbReference type="Proteomes" id="UP000324325"/>
    </source>
</evidence>
<dbReference type="EMBL" id="VSTG01000001">
    <property type="protein sequence ID" value="TYL60151.1"/>
    <property type="molecule type" value="Genomic_DNA"/>
</dbReference>
<reference evidence="1 2" key="2">
    <citation type="submission" date="2019-09" db="EMBL/GenBank/DDBJ databases">
        <title>Strain-level analysis of Eubacterium rectale using genomes from metagenomes.</title>
        <authorList>
            <person name="Karcher N."/>
            <person name="Segata N."/>
        </authorList>
    </citation>
    <scope>NUCLEOTIDE SEQUENCE [LARGE SCALE GENOMIC DNA]</scope>
    <source>
        <strain evidence="1 2">L2-21</strain>
    </source>
</reference>
<dbReference type="AlphaFoldDB" id="A0A5S4VTK7"/>
<reference evidence="1 2" key="1">
    <citation type="submission" date="2019-08" db="EMBL/GenBank/DDBJ databases">
        <authorList>
            <person name="Duncan S."/>
            <person name="Walker A."/>
        </authorList>
    </citation>
    <scope>NUCLEOTIDE SEQUENCE [LARGE SCALE GENOMIC DNA]</scope>
    <source>
        <strain evidence="1 2">L2-21</strain>
    </source>
</reference>